<dbReference type="CDD" id="cd06257">
    <property type="entry name" value="DnaJ"/>
    <property type="match status" value="1"/>
</dbReference>
<dbReference type="PRINTS" id="PR00625">
    <property type="entry name" value="JDOMAIN"/>
</dbReference>
<dbReference type="GO" id="GO:0071218">
    <property type="term" value="P:cellular response to misfolded protein"/>
    <property type="evidence" value="ECO:0007669"/>
    <property type="project" value="TreeGrafter"/>
</dbReference>
<evidence type="ECO:0000256" key="4">
    <source>
        <dbReference type="ARBA" id="ARBA00022989"/>
    </source>
</evidence>
<accession>A0AAV5GMA2</accession>
<dbReference type="AlphaFoldDB" id="A0AAV5GMA2"/>
<dbReference type="InterPro" id="IPR036869">
    <property type="entry name" value="J_dom_sf"/>
</dbReference>
<dbReference type="Pfam" id="PF00226">
    <property type="entry name" value="DnaJ"/>
    <property type="match status" value="1"/>
</dbReference>
<feature type="domain" description="J" evidence="7">
    <location>
        <begin position="124"/>
        <end position="188"/>
    </location>
</feature>
<dbReference type="SMART" id="SM00271">
    <property type="entry name" value="DnaJ"/>
    <property type="match status" value="1"/>
</dbReference>
<keyword evidence="4" id="KW-1133">Transmembrane helix</keyword>
<dbReference type="EMBL" id="BQKY01000008">
    <property type="protein sequence ID" value="GJN91338.1"/>
    <property type="molecule type" value="Genomic_DNA"/>
</dbReference>
<dbReference type="InterPro" id="IPR018253">
    <property type="entry name" value="DnaJ_domain_CS"/>
</dbReference>
<dbReference type="Gene3D" id="1.10.287.110">
    <property type="entry name" value="DnaJ domain"/>
    <property type="match status" value="1"/>
</dbReference>
<evidence type="ECO:0000256" key="2">
    <source>
        <dbReference type="ARBA" id="ARBA00022692"/>
    </source>
</evidence>
<organism evidence="8 9">
    <name type="scientific">Rhodotorula paludigena</name>
    <dbReference type="NCBI Taxonomy" id="86838"/>
    <lineage>
        <taxon>Eukaryota</taxon>
        <taxon>Fungi</taxon>
        <taxon>Dikarya</taxon>
        <taxon>Basidiomycota</taxon>
        <taxon>Pucciniomycotina</taxon>
        <taxon>Microbotryomycetes</taxon>
        <taxon>Sporidiobolales</taxon>
        <taxon>Sporidiobolaceae</taxon>
        <taxon>Rhodotorula</taxon>
    </lineage>
</organism>
<comment type="caution">
    <text evidence="8">The sequence shown here is derived from an EMBL/GenBank/DDBJ whole genome shotgun (WGS) entry which is preliminary data.</text>
</comment>
<feature type="region of interest" description="Disordered" evidence="6">
    <location>
        <begin position="54"/>
        <end position="101"/>
    </location>
</feature>
<evidence type="ECO:0000256" key="6">
    <source>
        <dbReference type="SAM" id="MobiDB-lite"/>
    </source>
</evidence>
<keyword evidence="9" id="KW-1185">Reference proteome</keyword>
<dbReference type="GO" id="GO:0005789">
    <property type="term" value="C:endoplasmic reticulum membrane"/>
    <property type="evidence" value="ECO:0007669"/>
    <property type="project" value="UniProtKB-SubCell"/>
</dbReference>
<dbReference type="InterPro" id="IPR015399">
    <property type="entry name" value="DUF1977_DnaJ-like"/>
</dbReference>
<dbReference type="InterPro" id="IPR001623">
    <property type="entry name" value="DnaJ_domain"/>
</dbReference>
<feature type="region of interest" description="Disordered" evidence="6">
    <location>
        <begin position="185"/>
        <end position="207"/>
    </location>
</feature>
<feature type="compositionally biased region" description="Low complexity" evidence="6">
    <location>
        <begin position="63"/>
        <end position="87"/>
    </location>
</feature>
<dbReference type="Proteomes" id="UP001342314">
    <property type="component" value="Unassembled WGS sequence"/>
</dbReference>
<evidence type="ECO:0000256" key="1">
    <source>
        <dbReference type="ARBA" id="ARBA00004389"/>
    </source>
</evidence>
<protein>
    <recommendedName>
        <fullName evidence="7">J domain-containing protein</fullName>
    </recommendedName>
</protein>
<feature type="compositionally biased region" description="Gly residues" evidence="6">
    <location>
        <begin position="194"/>
        <end position="207"/>
    </location>
</feature>
<dbReference type="GO" id="GO:0030544">
    <property type="term" value="F:Hsp70 protein binding"/>
    <property type="evidence" value="ECO:0007669"/>
    <property type="project" value="TreeGrafter"/>
</dbReference>
<proteinExistence type="predicted"/>
<comment type="subcellular location">
    <subcellularLocation>
        <location evidence="1">Endoplasmic reticulum membrane</location>
        <topology evidence="1">Single-pass membrane protein</topology>
    </subcellularLocation>
</comment>
<gene>
    <name evidence="8" type="ORF">Rhopal_004359-T1</name>
</gene>
<evidence type="ECO:0000256" key="5">
    <source>
        <dbReference type="ARBA" id="ARBA00023136"/>
    </source>
</evidence>
<dbReference type="PROSITE" id="PS50076">
    <property type="entry name" value="DNAJ_2"/>
    <property type="match status" value="1"/>
</dbReference>
<evidence type="ECO:0000313" key="8">
    <source>
        <dbReference type="EMBL" id="GJN91338.1"/>
    </source>
</evidence>
<keyword evidence="3" id="KW-0256">Endoplasmic reticulum</keyword>
<keyword evidence="5" id="KW-0472">Membrane</keyword>
<sequence length="511" mass="53793">MVANRDEALRALSIAQKRLDAGQYDSAIRFAKKSIALEATAEARALLARAEQLERDGAGSPGGSAEPAPSASTSATSAGPSSASTTSRAKGAAKAESADTGSAKQYTSAQLAVVKRVKGCRVTAYYEILELEKSCSENDVKKAYRKLALSLHPDKNLAPGAEEAFKMVSKAFQVLSDSNKRAIFDQTGGDPDSRGGGGGGGGGGFARGPAGAGFGGQGFGGEEVSPEDLFRMFFGGQGGGFGGAQFGGSPFGAFGGGPFGGGTTFQFYGPGGARMGGMPRAGAGRPANGQQQQQSSAWVQLAPLLIFFAFSLLSQLPSFFGSSGPADPAYSFEQTPQFSVPRDTAAGTRYFVNPEQYAAHPQYSSLLSANPSLGFSSSHPPNSPLYRRDLVEHLRTSQATAEPVAGSGGAAPAHEDRDAAAQAQEQKAKKPARLNVPRDVQKFEAKVNEAWVNRLQYLCRVEMNRRNDEVEQARGFLGIGTDHARLDRALKQRLPHCEELSKVPGYRTSYR</sequence>
<dbReference type="FunFam" id="1.10.287.110:FF:000070">
    <property type="entry name" value="Endoplasmic reticulum protein, putative"/>
    <property type="match status" value="1"/>
</dbReference>
<dbReference type="SUPFAM" id="SSF46565">
    <property type="entry name" value="Chaperone J-domain"/>
    <property type="match status" value="1"/>
</dbReference>
<dbReference type="PANTHER" id="PTHR43908">
    <property type="entry name" value="AT29763P-RELATED"/>
    <property type="match status" value="1"/>
</dbReference>
<evidence type="ECO:0000313" key="9">
    <source>
        <dbReference type="Proteomes" id="UP001342314"/>
    </source>
</evidence>
<evidence type="ECO:0000256" key="3">
    <source>
        <dbReference type="ARBA" id="ARBA00022824"/>
    </source>
</evidence>
<reference evidence="8 9" key="1">
    <citation type="submission" date="2021-12" db="EMBL/GenBank/DDBJ databases">
        <title>High titer production of polyol ester of fatty acids by Rhodotorula paludigena BS15 towards product separation-free biomass refinery.</title>
        <authorList>
            <person name="Mano J."/>
            <person name="Ono H."/>
            <person name="Tanaka T."/>
            <person name="Naito K."/>
            <person name="Sushida H."/>
            <person name="Ike M."/>
            <person name="Tokuyasu K."/>
            <person name="Kitaoka M."/>
        </authorList>
    </citation>
    <scope>NUCLEOTIDE SEQUENCE [LARGE SCALE GENOMIC DNA]</scope>
    <source>
        <strain evidence="8 9">BS15</strain>
    </source>
</reference>
<feature type="region of interest" description="Disordered" evidence="6">
    <location>
        <begin position="396"/>
        <end position="432"/>
    </location>
</feature>
<dbReference type="InterPro" id="IPR051100">
    <property type="entry name" value="DnaJ_subfamily_B/C"/>
</dbReference>
<dbReference type="PROSITE" id="PS00636">
    <property type="entry name" value="DNAJ_1"/>
    <property type="match status" value="1"/>
</dbReference>
<dbReference type="PANTHER" id="PTHR43908:SF3">
    <property type="entry name" value="AT29763P-RELATED"/>
    <property type="match status" value="1"/>
</dbReference>
<dbReference type="Pfam" id="PF09320">
    <property type="entry name" value="DUF1977"/>
    <property type="match status" value="1"/>
</dbReference>
<name>A0AAV5GMA2_9BASI</name>
<keyword evidence="2" id="KW-0812">Transmembrane</keyword>
<evidence type="ECO:0000259" key="7">
    <source>
        <dbReference type="PROSITE" id="PS50076"/>
    </source>
</evidence>